<dbReference type="EMBL" id="BMPI01000035">
    <property type="protein sequence ID" value="GGM52571.1"/>
    <property type="molecule type" value="Genomic_DNA"/>
</dbReference>
<proteinExistence type="predicted"/>
<keyword evidence="2" id="KW-1185">Reference proteome</keyword>
<name>A0A917U299_9ACTN</name>
<organism evidence="1 2">
    <name type="scientific">Dactylosporangium sucinum</name>
    <dbReference type="NCBI Taxonomy" id="1424081"/>
    <lineage>
        <taxon>Bacteria</taxon>
        <taxon>Bacillati</taxon>
        <taxon>Actinomycetota</taxon>
        <taxon>Actinomycetes</taxon>
        <taxon>Micromonosporales</taxon>
        <taxon>Micromonosporaceae</taxon>
        <taxon>Dactylosporangium</taxon>
    </lineage>
</organism>
<sequence length="72" mass="7688">MATISTASAVFVDGPCPFLTCLDTGPHGHDICPDCEAVGFGNAFFGTCVRSWKWISDERRAELLGAIEGNQP</sequence>
<evidence type="ECO:0000313" key="1">
    <source>
        <dbReference type="EMBL" id="GGM52571.1"/>
    </source>
</evidence>
<reference evidence="1" key="2">
    <citation type="submission" date="2020-09" db="EMBL/GenBank/DDBJ databases">
        <authorList>
            <person name="Sun Q."/>
            <person name="Ohkuma M."/>
        </authorList>
    </citation>
    <scope>NUCLEOTIDE SEQUENCE</scope>
    <source>
        <strain evidence="1">JCM 19831</strain>
    </source>
</reference>
<protein>
    <submittedName>
        <fullName evidence="1">Uncharacterized protein</fullName>
    </submittedName>
</protein>
<gene>
    <name evidence="1" type="ORF">GCM10007977_062640</name>
</gene>
<dbReference type="Proteomes" id="UP000642070">
    <property type="component" value="Unassembled WGS sequence"/>
</dbReference>
<accession>A0A917U299</accession>
<comment type="caution">
    <text evidence="1">The sequence shown here is derived from an EMBL/GenBank/DDBJ whole genome shotgun (WGS) entry which is preliminary data.</text>
</comment>
<dbReference type="RefSeq" id="WP_190253578.1">
    <property type="nucleotide sequence ID" value="NZ_BMPI01000035.1"/>
</dbReference>
<dbReference type="AlphaFoldDB" id="A0A917U299"/>
<evidence type="ECO:0000313" key="2">
    <source>
        <dbReference type="Proteomes" id="UP000642070"/>
    </source>
</evidence>
<reference evidence="1" key="1">
    <citation type="journal article" date="2014" name="Int. J. Syst. Evol. Microbiol.">
        <title>Complete genome sequence of Corynebacterium casei LMG S-19264T (=DSM 44701T), isolated from a smear-ripened cheese.</title>
        <authorList>
            <consortium name="US DOE Joint Genome Institute (JGI-PGF)"/>
            <person name="Walter F."/>
            <person name="Albersmeier A."/>
            <person name="Kalinowski J."/>
            <person name="Ruckert C."/>
        </authorList>
    </citation>
    <scope>NUCLEOTIDE SEQUENCE</scope>
    <source>
        <strain evidence="1">JCM 19831</strain>
    </source>
</reference>